<name>A0ABD2BT69_VESSQ</name>
<comment type="caution">
    <text evidence="1">The sequence shown here is derived from an EMBL/GenBank/DDBJ whole genome shotgun (WGS) entry which is preliminary data.</text>
</comment>
<dbReference type="Proteomes" id="UP001607302">
    <property type="component" value="Unassembled WGS sequence"/>
</dbReference>
<gene>
    <name evidence="1" type="ORF">V1478_002650</name>
</gene>
<dbReference type="EMBL" id="JAUDFV010000056">
    <property type="protein sequence ID" value="KAL2735966.1"/>
    <property type="molecule type" value="Genomic_DNA"/>
</dbReference>
<evidence type="ECO:0000313" key="1">
    <source>
        <dbReference type="EMBL" id="KAL2735966.1"/>
    </source>
</evidence>
<organism evidence="1 2">
    <name type="scientific">Vespula squamosa</name>
    <name type="common">Southern yellow jacket</name>
    <name type="synonym">Wasp</name>
    <dbReference type="NCBI Taxonomy" id="30214"/>
    <lineage>
        <taxon>Eukaryota</taxon>
        <taxon>Metazoa</taxon>
        <taxon>Ecdysozoa</taxon>
        <taxon>Arthropoda</taxon>
        <taxon>Hexapoda</taxon>
        <taxon>Insecta</taxon>
        <taxon>Pterygota</taxon>
        <taxon>Neoptera</taxon>
        <taxon>Endopterygota</taxon>
        <taxon>Hymenoptera</taxon>
        <taxon>Apocrita</taxon>
        <taxon>Aculeata</taxon>
        <taxon>Vespoidea</taxon>
        <taxon>Vespidae</taxon>
        <taxon>Vespinae</taxon>
        <taxon>Vespula</taxon>
    </lineage>
</organism>
<reference evidence="1 2" key="1">
    <citation type="journal article" date="2024" name="Ann. Entomol. Soc. Am.">
        <title>Genomic analyses of the southern and eastern yellowjacket wasps (Hymenoptera: Vespidae) reveal evolutionary signatures of social life.</title>
        <authorList>
            <person name="Catto M.A."/>
            <person name="Caine P.B."/>
            <person name="Orr S.E."/>
            <person name="Hunt B.G."/>
            <person name="Goodisman M.A.D."/>
        </authorList>
    </citation>
    <scope>NUCLEOTIDE SEQUENCE [LARGE SCALE GENOMIC DNA]</scope>
    <source>
        <strain evidence="1">233</strain>
        <tissue evidence="1">Head and thorax</tissue>
    </source>
</reference>
<accession>A0ABD2BT69</accession>
<proteinExistence type="predicted"/>
<dbReference type="AlphaFoldDB" id="A0ABD2BT69"/>
<sequence length="87" mass="9648">MYSAAADTYSILEVELLNLNPPKLSLRLEDAINSSFESSSTRWQGSTKFEDKTEASKELVMLDSDPISPSVFTKVPFHVTNGWGYTG</sequence>
<evidence type="ECO:0000313" key="2">
    <source>
        <dbReference type="Proteomes" id="UP001607302"/>
    </source>
</evidence>
<protein>
    <submittedName>
        <fullName evidence="1">Uncharacterized protein</fullName>
    </submittedName>
</protein>
<keyword evidence="2" id="KW-1185">Reference proteome</keyword>